<dbReference type="RefSeq" id="WP_218579265.1">
    <property type="nucleotide sequence ID" value="NZ_BLPF01000002.1"/>
</dbReference>
<gene>
    <name evidence="2" type="ORF">Phou_061860</name>
</gene>
<evidence type="ECO:0000259" key="1">
    <source>
        <dbReference type="SMART" id="SM00460"/>
    </source>
</evidence>
<dbReference type="Pfam" id="PF01841">
    <property type="entry name" value="Transglut_core"/>
    <property type="match status" value="1"/>
</dbReference>
<sequence length="264" mass="28189">MLHQRFHYAYDGPVRDLDHRLVVVPPRQHGDQRRRRHSITVSAAGANTTHRRDTAGNIVTRSRVPLVPDGIEFVIEAVVERVGPGTDIGLPAAVLHDPRLLRPTRLTAADPEIDRLAAALAGNDPLATAERFCAYVHDAITYEYGVTTVDTTAAQALALGRGVCQDSAHVMIALCRAAALPARYVSGHLLGEGGTHAWVEVVVADPEGARAVAFDPCNGRRAGRAYLTVATGRDYTDVAPTSGTYRGAAHGTLTATKRVDVALA</sequence>
<dbReference type="SMART" id="SM00460">
    <property type="entry name" value="TGc"/>
    <property type="match status" value="1"/>
</dbReference>
<name>A0A6V8KJ51_9ACTN</name>
<dbReference type="PANTHER" id="PTHR33490:SF6">
    <property type="entry name" value="SLL1049 PROTEIN"/>
    <property type="match status" value="1"/>
</dbReference>
<evidence type="ECO:0000313" key="3">
    <source>
        <dbReference type="Proteomes" id="UP000482800"/>
    </source>
</evidence>
<proteinExistence type="predicted"/>
<dbReference type="InterPro" id="IPR038765">
    <property type="entry name" value="Papain-like_cys_pep_sf"/>
</dbReference>
<dbReference type="InterPro" id="IPR013589">
    <property type="entry name" value="Bac_transglu_N"/>
</dbReference>
<feature type="domain" description="Transglutaminase-like" evidence="1">
    <location>
        <begin position="156"/>
        <end position="218"/>
    </location>
</feature>
<reference evidence="2 3" key="2">
    <citation type="submission" date="2020-03" db="EMBL/GenBank/DDBJ databases">
        <authorList>
            <person name="Ichikawa N."/>
            <person name="Kimura A."/>
            <person name="Kitahashi Y."/>
            <person name="Uohara A."/>
        </authorList>
    </citation>
    <scope>NUCLEOTIDE SEQUENCE [LARGE SCALE GENOMIC DNA]</scope>
    <source>
        <strain evidence="2 3">NBRC 108639</strain>
    </source>
</reference>
<dbReference type="Gene3D" id="3.10.620.30">
    <property type="match status" value="1"/>
</dbReference>
<keyword evidence="3" id="KW-1185">Reference proteome</keyword>
<dbReference type="InterPro" id="IPR002931">
    <property type="entry name" value="Transglutaminase-like"/>
</dbReference>
<organism evidence="2 3">
    <name type="scientific">Phytohabitans houttuyneae</name>
    <dbReference type="NCBI Taxonomy" id="1076126"/>
    <lineage>
        <taxon>Bacteria</taxon>
        <taxon>Bacillati</taxon>
        <taxon>Actinomycetota</taxon>
        <taxon>Actinomycetes</taxon>
        <taxon>Micromonosporales</taxon>
        <taxon>Micromonosporaceae</taxon>
    </lineage>
</organism>
<reference evidence="2 3" key="1">
    <citation type="submission" date="2020-03" db="EMBL/GenBank/DDBJ databases">
        <title>Whole genome shotgun sequence of Phytohabitans houttuyneae NBRC 108639.</title>
        <authorList>
            <person name="Komaki H."/>
            <person name="Tamura T."/>
        </authorList>
    </citation>
    <scope>NUCLEOTIDE SEQUENCE [LARGE SCALE GENOMIC DNA]</scope>
    <source>
        <strain evidence="2 3">NBRC 108639</strain>
    </source>
</reference>
<evidence type="ECO:0000313" key="2">
    <source>
        <dbReference type="EMBL" id="GFJ82006.1"/>
    </source>
</evidence>
<dbReference type="Proteomes" id="UP000482800">
    <property type="component" value="Unassembled WGS sequence"/>
</dbReference>
<protein>
    <submittedName>
        <fullName evidence="2">Transglutaminase</fullName>
    </submittedName>
</protein>
<dbReference type="PANTHER" id="PTHR33490">
    <property type="entry name" value="BLR5614 PROTEIN-RELATED"/>
    <property type="match status" value="1"/>
</dbReference>
<dbReference type="SUPFAM" id="SSF54001">
    <property type="entry name" value="Cysteine proteinases"/>
    <property type="match status" value="1"/>
</dbReference>
<dbReference type="AlphaFoldDB" id="A0A6V8KJ51"/>
<accession>A0A6V8KJ51</accession>
<dbReference type="Pfam" id="PF08379">
    <property type="entry name" value="Bact_transglu_N"/>
    <property type="match status" value="1"/>
</dbReference>
<comment type="caution">
    <text evidence="2">The sequence shown here is derived from an EMBL/GenBank/DDBJ whole genome shotgun (WGS) entry which is preliminary data.</text>
</comment>
<dbReference type="EMBL" id="BLPF01000002">
    <property type="protein sequence ID" value="GFJ82006.1"/>
    <property type="molecule type" value="Genomic_DNA"/>
</dbReference>